<dbReference type="Pfam" id="PF00746">
    <property type="entry name" value="Gram_pos_anchor"/>
    <property type="match status" value="1"/>
</dbReference>
<evidence type="ECO:0000256" key="1">
    <source>
        <dbReference type="ARBA" id="ARBA00022512"/>
    </source>
</evidence>
<evidence type="ECO:0000256" key="3">
    <source>
        <dbReference type="ARBA" id="ARBA00022729"/>
    </source>
</evidence>
<evidence type="ECO:0000259" key="6">
    <source>
        <dbReference type="Pfam" id="PF00746"/>
    </source>
</evidence>
<evidence type="ECO:0000256" key="5">
    <source>
        <dbReference type="SAM" id="MobiDB-lite"/>
    </source>
</evidence>
<feature type="region of interest" description="Disordered" evidence="5">
    <location>
        <begin position="162"/>
        <end position="216"/>
    </location>
</feature>
<organism evidence="8 9">
    <name type="scientific">Limosilactobacillus ingluviei DSM 15946</name>
    <dbReference type="NCBI Taxonomy" id="1423760"/>
    <lineage>
        <taxon>Bacteria</taxon>
        <taxon>Bacillati</taxon>
        <taxon>Bacillota</taxon>
        <taxon>Bacilli</taxon>
        <taxon>Lactobacillales</taxon>
        <taxon>Lactobacillaceae</taxon>
        <taxon>Limosilactobacillus</taxon>
    </lineage>
</organism>
<dbReference type="EMBL" id="AZFK01000067">
    <property type="protein sequence ID" value="KRL88775.1"/>
    <property type="molecule type" value="Genomic_DNA"/>
</dbReference>
<evidence type="ECO:0000313" key="8">
    <source>
        <dbReference type="EMBL" id="KRL88775.1"/>
    </source>
</evidence>
<dbReference type="InterPro" id="IPR041495">
    <property type="entry name" value="Mub_B2"/>
</dbReference>
<keyword evidence="3" id="KW-0732">Signal</keyword>
<protein>
    <submittedName>
        <fullName evidence="8">Uncharacterized protein</fullName>
    </submittedName>
</protein>
<name>A0A0R1U6E2_9LACO</name>
<dbReference type="Gene3D" id="2.60.40.4300">
    <property type="match status" value="2"/>
</dbReference>
<accession>A0A0R1U6E2</accession>
<feature type="domain" description="Gram-positive cocci surface proteins LPxTG" evidence="6">
    <location>
        <begin position="237"/>
        <end position="272"/>
    </location>
</feature>
<evidence type="ECO:0000259" key="7">
    <source>
        <dbReference type="Pfam" id="PF17966"/>
    </source>
</evidence>
<sequence>MTSPNQLSKIRKCKGFLPVGYTPWTTGEWAAFNPPQVAGYAVTPSTVAKVAVTDQTKDTTVEVNYRAGAQAAHVKYVDDDNKQAVVKTTDLQGKTGDLVTNQVTYGKWSTGEWPAFTPTTINGYTPSQTTVSKTPVTEATQNQTITITYQAGQHSMHINYIDNGDGKTVVHQQGLAGNTGDNEPAQPTPEPAQPTSENDVPATPVPAKNSEVATGVTTQPAPLSAANVATGDATPAGQAQLPQTGDAGDTASILAGLAIAGSQLALLGIRKKAGQH</sequence>
<keyword evidence="1" id="KW-0134">Cell wall</keyword>
<dbReference type="PATRIC" id="fig|1423760.3.peg.79"/>
<evidence type="ECO:0000256" key="2">
    <source>
        <dbReference type="ARBA" id="ARBA00022525"/>
    </source>
</evidence>
<proteinExistence type="predicted"/>
<comment type="caution">
    <text evidence="8">The sequence shown here is derived from an EMBL/GenBank/DDBJ whole genome shotgun (WGS) entry which is preliminary data.</text>
</comment>
<feature type="domain" description="Mub B2-like" evidence="7">
    <location>
        <begin position="73"/>
        <end position="151"/>
    </location>
</feature>
<evidence type="ECO:0000256" key="4">
    <source>
        <dbReference type="ARBA" id="ARBA00023088"/>
    </source>
</evidence>
<keyword evidence="2" id="KW-0964">Secreted</keyword>
<dbReference type="AlphaFoldDB" id="A0A0R1U6E2"/>
<evidence type="ECO:0000313" key="9">
    <source>
        <dbReference type="Proteomes" id="UP000050816"/>
    </source>
</evidence>
<dbReference type="RefSeq" id="WP_156648343.1">
    <property type="nucleotide sequence ID" value="NZ_AZFK01000067.1"/>
</dbReference>
<dbReference type="NCBIfam" id="TIGR01167">
    <property type="entry name" value="LPXTG_anchor"/>
    <property type="match status" value="1"/>
</dbReference>
<keyword evidence="4" id="KW-0572">Peptidoglycan-anchor</keyword>
<feature type="domain" description="Mub B2-like" evidence="7">
    <location>
        <begin position="18"/>
        <end position="67"/>
    </location>
</feature>
<dbReference type="Pfam" id="PF17966">
    <property type="entry name" value="Muc_B2"/>
    <property type="match status" value="2"/>
</dbReference>
<dbReference type="InterPro" id="IPR019931">
    <property type="entry name" value="LPXTG_anchor"/>
</dbReference>
<reference evidence="8 9" key="1">
    <citation type="journal article" date="2015" name="Genome Announc.">
        <title>Expanding the biotechnology potential of lactobacilli through comparative genomics of 213 strains and associated genera.</title>
        <authorList>
            <person name="Sun Z."/>
            <person name="Harris H.M."/>
            <person name="McCann A."/>
            <person name="Guo C."/>
            <person name="Argimon S."/>
            <person name="Zhang W."/>
            <person name="Yang X."/>
            <person name="Jeffery I.B."/>
            <person name="Cooney J.C."/>
            <person name="Kagawa T.F."/>
            <person name="Liu W."/>
            <person name="Song Y."/>
            <person name="Salvetti E."/>
            <person name="Wrobel A."/>
            <person name="Rasinkangas P."/>
            <person name="Parkhill J."/>
            <person name="Rea M.C."/>
            <person name="O'Sullivan O."/>
            <person name="Ritari J."/>
            <person name="Douillard F.P."/>
            <person name="Paul Ross R."/>
            <person name="Yang R."/>
            <person name="Briner A.E."/>
            <person name="Felis G.E."/>
            <person name="de Vos W.M."/>
            <person name="Barrangou R."/>
            <person name="Klaenhammer T.R."/>
            <person name="Caufield P.W."/>
            <person name="Cui Y."/>
            <person name="Zhang H."/>
            <person name="O'Toole P.W."/>
        </authorList>
    </citation>
    <scope>NUCLEOTIDE SEQUENCE [LARGE SCALE GENOMIC DNA]</scope>
    <source>
        <strain evidence="8 9">DSM 15946</strain>
    </source>
</reference>
<gene>
    <name evidence="8" type="ORF">FC43_GL000073</name>
</gene>
<dbReference type="Proteomes" id="UP000050816">
    <property type="component" value="Unassembled WGS sequence"/>
</dbReference>